<feature type="non-terminal residue" evidence="1">
    <location>
        <position position="1"/>
    </location>
</feature>
<dbReference type="AlphaFoldDB" id="A0A6A6DBL3"/>
<dbReference type="Proteomes" id="UP000800200">
    <property type="component" value="Unassembled WGS sequence"/>
</dbReference>
<protein>
    <recommendedName>
        <fullName evidence="3">HTH CENPB-type domain-containing protein</fullName>
    </recommendedName>
</protein>
<evidence type="ECO:0000313" key="2">
    <source>
        <dbReference type="Proteomes" id="UP000800200"/>
    </source>
</evidence>
<evidence type="ECO:0008006" key="3">
    <source>
        <dbReference type="Google" id="ProtNLM"/>
    </source>
</evidence>
<sequence length="124" mass="14566">GRDWVTRFLAAYPKLIKKKQKLKDKDRINTQRYEEIREFYEKYKKVVAEYGIQQCDTWNFDETSFQVGYGSNQVVVTYREKEKQRLNVATETNRDYLTSIKGINAAGEVIPSLLILKAKVHLAQ</sequence>
<name>A0A6A6DBL3_9PEZI</name>
<dbReference type="EMBL" id="ML994700">
    <property type="protein sequence ID" value="KAF2176827.1"/>
    <property type="molecule type" value="Genomic_DNA"/>
</dbReference>
<proteinExistence type="predicted"/>
<reference evidence="1" key="1">
    <citation type="journal article" date="2020" name="Stud. Mycol.">
        <title>101 Dothideomycetes genomes: a test case for predicting lifestyles and emergence of pathogens.</title>
        <authorList>
            <person name="Haridas S."/>
            <person name="Albert R."/>
            <person name="Binder M."/>
            <person name="Bloem J."/>
            <person name="Labutti K."/>
            <person name="Salamov A."/>
            <person name="Andreopoulos B."/>
            <person name="Baker S."/>
            <person name="Barry K."/>
            <person name="Bills G."/>
            <person name="Bluhm B."/>
            <person name="Cannon C."/>
            <person name="Castanera R."/>
            <person name="Culley D."/>
            <person name="Daum C."/>
            <person name="Ezra D."/>
            <person name="Gonzalez J."/>
            <person name="Henrissat B."/>
            <person name="Kuo A."/>
            <person name="Liang C."/>
            <person name="Lipzen A."/>
            <person name="Lutzoni F."/>
            <person name="Magnuson J."/>
            <person name="Mondo S."/>
            <person name="Nolan M."/>
            <person name="Ohm R."/>
            <person name="Pangilinan J."/>
            <person name="Park H.-J."/>
            <person name="Ramirez L."/>
            <person name="Alfaro M."/>
            <person name="Sun H."/>
            <person name="Tritt A."/>
            <person name="Yoshinaga Y."/>
            <person name="Zwiers L.-H."/>
            <person name="Turgeon B."/>
            <person name="Goodwin S."/>
            <person name="Spatafora J."/>
            <person name="Crous P."/>
            <person name="Grigoriev I."/>
        </authorList>
    </citation>
    <scope>NUCLEOTIDE SEQUENCE</scope>
    <source>
        <strain evidence="1">CBS 207.26</strain>
    </source>
</reference>
<organism evidence="1 2">
    <name type="scientific">Zopfia rhizophila CBS 207.26</name>
    <dbReference type="NCBI Taxonomy" id="1314779"/>
    <lineage>
        <taxon>Eukaryota</taxon>
        <taxon>Fungi</taxon>
        <taxon>Dikarya</taxon>
        <taxon>Ascomycota</taxon>
        <taxon>Pezizomycotina</taxon>
        <taxon>Dothideomycetes</taxon>
        <taxon>Dothideomycetes incertae sedis</taxon>
        <taxon>Zopfiaceae</taxon>
        <taxon>Zopfia</taxon>
    </lineage>
</organism>
<dbReference type="OrthoDB" id="3794134at2759"/>
<keyword evidence="2" id="KW-1185">Reference proteome</keyword>
<gene>
    <name evidence="1" type="ORF">K469DRAFT_605782</name>
</gene>
<accession>A0A6A6DBL3</accession>
<evidence type="ECO:0000313" key="1">
    <source>
        <dbReference type="EMBL" id="KAF2176827.1"/>
    </source>
</evidence>